<reference evidence="1 2" key="1">
    <citation type="journal article" date="2023" name="Proc. Natl. Acad. Sci. U.S.A.">
        <title>A global phylogenomic analysis of the shiitake genus Lentinula.</title>
        <authorList>
            <person name="Sierra-Patev S."/>
            <person name="Min B."/>
            <person name="Naranjo-Ortiz M."/>
            <person name="Looney B."/>
            <person name="Konkel Z."/>
            <person name="Slot J.C."/>
            <person name="Sakamoto Y."/>
            <person name="Steenwyk J.L."/>
            <person name="Rokas A."/>
            <person name="Carro J."/>
            <person name="Camarero S."/>
            <person name="Ferreira P."/>
            <person name="Molpeceres G."/>
            <person name="Ruiz-Duenas F.J."/>
            <person name="Serrano A."/>
            <person name="Henrissat B."/>
            <person name="Drula E."/>
            <person name="Hughes K.W."/>
            <person name="Mata J.L."/>
            <person name="Ishikawa N.K."/>
            <person name="Vargas-Isla R."/>
            <person name="Ushijima S."/>
            <person name="Smith C.A."/>
            <person name="Donoghue J."/>
            <person name="Ahrendt S."/>
            <person name="Andreopoulos W."/>
            <person name="He G."/>
            <person name="LaButti K."/>
            <person name="Lipzen A."/>
            <person name="Ng V."/>
            <person name="Riley R."/>
            <person name="Sandor L."/>
            <person name="Barry K."/>
            <person name="Martinez A.T."/>
            <person name="Xiao Y."/>
            <person name="Gibbons J.G."/>
            <person name="Terashima K."/>
            <person name="Grigoriev I.V."/>
            <person name="Hibbett D."/>
        </authorList>
    </citation>
    <scope>NUCLEOTIDE SEQUENCE [LARGE SCALE GENOMIC DNA]</scope>
    <source>
        <strain evidence="1 2">TFB7810</strain>
    </source>
</reference>
<sequence>MVGDIMAMVYPDMVLPVDGITSGGITLTWYYQWWYYSDMRWYYQWWYYHVRVIPEVVLPGHGITIRGITRGGITITQKPLDDSWQVLSSSMFMFIEDSRSGLSDRQAPRTANQRQRAIVTLNRNEGYY</sequence>
<gene>
    <name evidence="1" type="ORF">DFH05DRAFT_1457441</name>
</gene>
<dbReference type="AlphaFoldDB" id="A0A9W8P9P6"/>
<comment type="caution">
    <text evidence="1">The sequence shown here is derived from an EMBL/GenBank/DDBJ whole genome shotgun (WGS) entry which is preliminary data.</text>
</comment>
<name>A0A9W8P9P6_9AGAR</name>
<keyword evidence="2" id="KW-1185">Reference proteome</keyword>
<accession>A0A9W8P9P6</accession>
<dbReference type="EMBL" id="JANVFU010000002">
    <property type="protein sequence ID" value="KAJ3749692.1"/>
    <property type="molecule type" value="Genomic_DNA"/>
</dbReference>
<proteinExistence type="predicted"/>
<evidence type="ECO:0000313" key="2">
    <source>
        <dbReference type="Proteomes" id="UP001142393"/>
    </source>
</evidence>
<organism evidence="1 2">
    <name type="scientific">Lentinula detonsa</name>
    <dbReference type="NCBI Taxonomy" id="2804962"/>
    <lineage>
        <taxon>Eukaryota</taxon>
        <taxon>Fungi</taxon>
        <taxon>Dikarya</taxon>
        <taxon>Basidiomycota</taxon>
        <taxon>Agaricomycotina</taxon>
        <taxon>Agaricomycetes</taxon>
        <taxon>Agaricomycetidae</taxon>
        <taxon>Agaricales</taxon>
        <taxon>Marasmiineae</taxon>
        <taxon>Omphalotaceae</taxon>
        <taxon>Lentinula</taxon>
    </lineage>
</organism>
<evidence type="ECO:0000313" key="1">
    <source>
        <dbReference type="EMBL" id="KAJ3749692.1"/>
    </source>
</evidence>
<dbReference type="Proteomes" id="UP001142393">
    <property type="component" value="Unassembled WGS sequence"/>
</dbReference>
<protein>
    <submittedName>
        <fullName evidence="1">Uncharacterized protein</fullName>
    </submittedName>
</protein>